<dbReference type="Gene3D" id="3.20.20.80">
    <property type="entry name" value="Glycosidases"/>
    <property type="match status" value="1"/>
</dbReference>
<sequence length="364" mass="38654">MRYRGYRGYGPYRGRSRGSTALKIVIVLLAVVLLAVVGVYFVVDRFGVYSSDGFRLELPFRTGEASAPPQDSAPVVVVSTDPEPTPSPTPEPEEPLHAVMLPRSALSDGTAAEQVAAAGGNAAVFDMKADDGTLGYVSQLEIAQEGQSTAADSALNGAIRTLNASELYTVARVSCFRDNTVPYHVPELGVKTNRNYNWRDNGDYRWLSPTSETARQYVTGVCLELAELGFDEILLCNSGYPVDGYLSSIRVGEAYDAGQFQSVITAFYDQVGQALQAQYPEVRLSIATTGAVLESGSDATSGQSLSGLAARAQRVWADLGETTREQALAALSAAGYADPAAALVVQTDQAGAAGESWARSMPRG</sequence>
<dbReference type="AlphaFoldDB" id="A0A9D2MAL7"/>
<dbReference type="EMBL" id="DWYC01000034">
    <property type="protein sequence ID" value="HJB56486.1"/>
    <property type="molecule type" value="Genomic_DNA"/>
</dbReference>
<keyword evidence="2" id="KW-0472">Membrane</keyword>
<dbReference type="Pfam" id="PF13200">
    <property type="entry name" value="DUF4015"/>
    <property type="match status" value="1"/>
</dbReference>
<feature type="transmembrane region" description="Helical" evidence="2">
    <location>
        <begin position="21"/>
        <end position="43"/>
    </location>
</feature>
<evidence type="ECO:0000313" key="4">
    <source>
        <dbReference type="EMBL" id="HJB56486.1"/>
    </source>
</evidence>
<dbReference type="GO" id="GO:0016787">
    <property type="term" value="F:hydrolase activity"/>
    <property type="evidence" value="ECO:0007669"/>
    <property type="project" value="UniProtKB-KW"/>
</dbReference>
<reference evidence="4" key="1">
    <citation type="journal article" date="2021" name="PeerJ">
        <title>Extensive microbial diversity within the chicken gut microbiome revealed by metagenomics and culture.</title>
        <authorList>
            <person name="Gilroy R."/>
            <person name="Ravi A."/>
            <person name="Getino M."/>
            <person name="Pursley I."/>
            <person name="Horton D.L."/>
            <person name="Alikhan N.F."/>
            <person name="Baker D."/>
            <person name="Gharbi K."/>
            <person name="Hall N."/>
            <person name="Watson M."/>
            <person name="Adriaenssens E.M."/>
            <person name="Foster-Nyarko E."/>
            <person name="Jarju S."/>
            <person name="Secka A."/>
            <person name="Antonio M."/>
            <person name="Oren A."/>
            <person name="Chaudhuri R.R."/>
            <person name="La Ragione R."/>
            <person name="Hildebrand F."/>
            <person name="Pallen M.J."/>
        </authorList>
    </citation>
    <scope>NUCLEOTIDE SEQUENCE</scope>
    <source>
        <strain evidence="4">CHK189-11263</strain>
    </source>
</reference>
<dbReference type="InterPro" id="IPR017853">
    <property type="entry name" value="GH"/>
</dbReference>
<evidence type="ECO:0000256" key="2">
    <source>
        <dbReference type="SAM" id="Phobius"/>
    </source>
</evidence>
<dbReference type="InterPro" id="IPR025275">
    <property type="entry name" value="DUF4015"/>
</dbReference>
<evidence type="ECO:0000256" key="1">
    <source>
        <dbReference type="SAM" id="MobiDB-lite"/>
    </source>
</evidence>
<evidence type="ECO:0000313" key="5">
    <source>
        <dbReference type="Proteomes" id="UP000824208"/>
    </source>
</evidence>
<reference evidence="4" key="2">
    <citation type="submission" date="2021-04" db="EMBL/GenBank/DDBJ databases">
        <authorList>
            <person name="Gilroy R."/>
        </authorList>
    </citation>
    <scope>NUCLEOTIDE SEQUENCE</scope>
    <source>
        <strain evidence="4">CHK189-11263</strain>
    </source>
</reference>
<keyword evidence="2" id="KW-0812">Transmembrane</keyword>
<keyword evidence="2" id="KW-1133">Transmembrane helix</keyword>
<organism evidence="4 5">
    <name type="scientific">Candidatus Flavonifractor intestinipullorum</name>
    <dbReference type="NCBI Taxonomy" id="2838587"/>
    <lineage>
        <taxon>Bacteria</taxon>
        <taxon>Bacillati</taxon>
        <taxon>Bacillota</taxon>
        <taxon>Clostridia</taxon>
        <taxon>Eubacteriales</taxon>
        <taxon>Oscillospiraceae</taxon>
        <taxon>Flavonifractor</taxon>
    </lineage>
</organism>
<dbReference type="SUPFAM" id="SSF51445">
    <property type="entry name" value="(Trans)glycosidases"/>
    <property type="match status" value="1"/>
</dbReference>
<gene>
    <name evidence="4" type="ORF">H9714_02930</name>
</gene>
<keyword evidence="4" id="KW-0378">Hydrolase</keyword>
<accession>A0A9D2MAL7</accession>
<protein>
    <submittedName>
        <fullName evidence="4">Glycoside hydrolase</fullName>
    </submittedName>
</protein>
<evidence type="ECO:0000259" key="3">
    <source>
        <dbReference type="Pfam" id="PF13200"/>
    </source>
</evidence>
<comment type="caution">
    <text evidence="4">The sequence shown here is derived from an EMBL/GenBank/DDBJ whole genome shotgun (WGS) entry which is preliminary data.</text>
</comment>
<dbReference type="Proteomes" id="UP000824208">
    <property type="component" value="Unassembled WGS sequence"/>
</dbReference>
<name>A0A9D2MAL7_9FIRM</name>
<feature type="domain" description="DUF4015" evidence="3">
    <location>
        <begin position="120"/>
        <end position="310"/>
    </location>
</feature>
<proteinExistence type="predicted"/>
<feature type="region of interest" description="Disordered" evidence="1">
    <location>
        <begin position="62"/>
        <end position="95"/>
    </location>
</feature>